<reference evidence="13 15" key="2">
    <citation type="submission" date="2018-03" db="EMBL/GenBank/DDBJ databases">
        <authorList>
            <person name="Fogelqvist J."/>
        </authorList>
    </citation>
    <scope>NUCLEOTIDE SEQUENCE [LARGE SCALE GENOMIC DNA]</scope>
</reference>
<evidence type="ECO:0000313" key="12">
    <source>
        <dbReference type="EMBL" id="CEP01712.1"/>
    </source>
</evidence>
<feature type="transmembrane region" description="Helical" evidence="11">
    <location>
        <begin position="315"/>
        <end position="333"/>
    </location>
</feature>
<dbReference type="EMBL" id="CDSF01000116">
    <property type="protein sequence ID" value="CEP01712.1"/>
    <property type="molecule type" value="Genomic_DNA"/>
</dbReference>
<evidence type="ECO:0000256" key="9">
    <source>
        <dbReference type="SAM" id="Coils"/>
    </source>
</evidence>
<feature type="transmembrane region" description="Helical" evidence="11">
    <location>
        <begin position="353"/>
        <end position="375"/>
    </location>
</feature>
<evidence type="ECO:0000256" key="8">
    <source>
        <dbReference type="ARBA" id="ARBA00023315"/>
    </source>
</evidence>
<evidence type="ECO:0000256" key="3">
    <source>
        <dbReference type="ARBA" id="ARBA00022679"/>
    </source>
</evidence>
<feature type="region of interest" description="Disordered" evidence="10">
    <location>
        <begin position="97"/>
        <end position="116"/>
    </location>
</feature>
<comment type="subcellular location">
    <subcellularLocation>
        <location evidence="1">Endoplasmic reticulum membrane</location>
        <topology evidence="1">Multi-pass membrane protein</topology>
    </subcellularLocation>
</comment>
<dbReference type="InterPro" id="IPR014371">
    <property type="entry name" value="Oat_ACAT_DAG_ARE"/>
</dbReference>
<dbReference type="EMBL" id="OVEO01000010">
    <property type="protein sequence ID" value="SPQ98526.1"/>
    <property type="molecule type" value="Genomic_DNA"/>
</dbReference>
<proteinExistence type="inferred from homology"/>
<dbReference type="GO" id="GO:0008374">
    <property type="term" value="F:O-acyltransferase activity"/>
    <property type="evidence" value="ECO:0007669"/>
    <property type="project" value="InterPro"/>
</dbReference>
<geneLocation type="mitochondrion" evidence="13"/>
<feature type="transmembrane region" description="Helical" evidence="11">
    <location>
        <begin position="488"/>
        <end position="507"/>
    </location>
</feature>
<organism evidence="12 14">
    <name type="scientific">Plasmodiophora brassicae</name>
    <name type="common">Clubroot disease agent</name>
    <dbReference type="NCBI Taxonomy" id="37360"/>
    <lineage>
        <taxon>Eukaryota</taxon>
        <taxon>Sar</taxon>
        <taxon>Rhizaria</taxon>
        <taxon>Endomyxa</taxon>
        <taxon>Phytomyxea</taxon>
        <taxon>Plasmodiophorida</taxon>
        <taxon>Plasmodiophoridae</taxon>
        <taxon>Plasmodiophora</taxon>
    </lineage>
</organism>
<dbReference type="AlphaFoldDB" id="A0A0G4J2J0"/>
<evidence type="ECO:0000256" key="11">
    <source>
        <dbReference type="SAM" id="Phobius"/>
    </source>
</evidence>
<feature type="transmembrane region" description="Helical" evidence="11">
    <location>
        <begin position="174"/>
        <end position="197"/>
    </location>
</feature>
<dbReference type="InterPro" id="IPR004299">
    <property type="entry name" value="MBOAT_fam"/>
</dbReference>
<keyword evidence="4 11" id="KW-0812">Transmembrane</keyword>
<keyword evidence="9" id="KW-0175">Coiled coil</keyword>
<dbReference type="PANTHER" id="PTHR10408">
    <property type="entry name" value="STEROL O-ACYLTRANSFERASE"/>
    <property type="match status" value="1"/>
</dbReference>
<keyword evidence="7 11" id="KW-0472">Membrane</keyword>
<dbReference type="OrthoDB" id="10039049at2759"/>
<feature type="transmembrane region" description="Helical" evidence="11">
    <location>
        <begin position="456"/>
        <end position="476"/>
    </location>
</feature>
<feature type="coiled-coil region" evidence="9">
    <location>
        <begin position="26"/>
        <end position="53"/>
    </location>
</feature>
<dbReference type="PANTHER" id="PTHR10408:SF8">
    <property type="entry name" value="O-ACYLTRANSFERASE"/>
    <property type="match status" value="1"/>
</dbReference>
<dbReference type="Pfam" id="PF03062">
    <property type="entry name" value="MBOAT"/>
    <property type="match status" value="1"/>
</dbReference>
<name>A0A0G4J2J0_PLABS</name>
<protein>
    <recommendedName>
        <fullName evidence="16">O-acyltransferase</fullName>
    </recommendedName>
</protein>
<keyword evidence="6 11" id="KW-1133">Transmembrane helix</keyword>
<evidence type="ECO:0008006" key="16">
    <source>
        <dbReference type="Google" id="ProtNLM"/>
    </source>
</evidence>
<keyword evidence="5" id="KW-0256">Endoplasmic reticulum</keyword>
<evidence type="ECO:0000256" key="10">
    <source>
        <dbReference type="SAM" id="MobiDB-lite"/>
    </source>
</evidence>
<evidence type="ECO:0000256" key="1">
    <source>
        <dbReference type="ARBA" id="ARBA00004477"/>
    </source>
</evidence>
<evidence type="ECO:0000256" key="4">
    <source>
        <dbReference type="ARBA" id="ARBA00022692"/>
    </source>
</evidence>
<feature type="region of interest" description="Disordered" evidence="10">
    <location>
        <begin position="1"/>
        <end position="21"/>
    </location>
</feature>
<feature type="transmembrane region" description="Helical" evidence="11">
    <location>
        <begin position="432"/>
        <end position="450"/>
    </location>
</feature>
<gene>
    <name evidence="12" type="ORF">PBRA_008654</name>
    <name evidence="13" type="ORF">PLBR_LOCUS5741</name>
</gene>
<dbReference type="STRING" id="37360.A0A0G4J2J0"/>
<evidence type="ECO:0000256" key="5">
    <source>
        <dbReference type="ARBA" id="ARBA00022824"/>
    </source>
</evidence>
<evidence type="ECO:0000256" key="6">
    <source>
        <dbReference type="ARBA" id="ARBA00022989"/>
    </source>
</evidence>
<accession>A0A0G4J2J0</accession>
<reference evidence="12 14" key="1">
    <citation type="submission" date="2015-02" db="EMBL/GenBank/DDBJ databases">
        <authorList>
            <person name="Chooi Y.-H."/>
        </authorList>
    </citation>
    <scope>NUCLEOTIDE SEQUENCE [LARGE SCALE GENOMIC DNA]</scope>
    <source>
        <strain evidence="12">E3</strain>
    </source>
</reference>
<dbReference type="Proteomes" id="UP000039324">
    <property type="component" value="Unassembled WGS sequence"/>
</dbReference>
<evidence type="ECO:0000256" key="7">
    <source>
        <dbReference type="ARBA" id="ARBA00023136"/>
    </source>
</evidence>
<comment type="similarity">
    <text evidence="2">Belongs to the membrane-bound acyltransferase family. Sterol o-acyltransferase subfamily.</text>
</comment>
<evidence type="ECO:0000313" key="15">
    <source>
        <dbReference type="Proteomes" id="UP000290189"/>
    </source>
</evidence>
<feature type="transmembrane region" description="Helical" evidence="11">
    <location>
        <begin position="134"/>
        <end position="153"/>
    </location>
</feature>
<evidence type="ECO:0000256" key="2">
    <source>
        <dbReference type="ARBA" id="ARBA00009010"/>
    </source>
</evidence>
<keyword evidence="13" id="KW-0496">Mitochondrion</keyword>
<keyword evidence="14" id="KW-1185">Reference proteome</keyword>
<dbReference type="GO" id="GO:0005789">
    <property type="term" value="C:endoplasmic reticulum membrane"/>
    <property type="evidence" value="ECO:0007669"/>
    <property type="project" value="UniProtKB-SubCell"/>
</dbReference>
<evidence type="ECO:0000313" key="14">
    <source>
        <dbReference type="Proteomes" id="UP000039324"/>
    </source>
</evidence>
<dbReference type="Proteomes" id="UP000290189">
    <property type="component" value="Unassembled WGS sequence"/>
</dbReference>
<keyword evidence="8" id="KW-0012">Acyltransferase</keyword>
<keyword evidence="3" id="KW-0808">Transferase</keyword>
<evidence type="ECO:0000313" key="13">
    <source>
        <dbReference type="EMBL" id="SPQ98526.1"/>
    </source>
</evidence>
<sequence>MKDATAPGDVSPATGAPATKSGGDLLAEAQAMIERQNAEVKDLRLRNEKLSRTLHDVIVSGSDLMLHQIDSLRKTVLSTLDAFEAQVHATRAPTLMKNAATSSPGKPTSGDEARDSHKEFEARESVLGCQDSSALVRVAVIAIVSVVAVDVFREADLRGLHRLVEMYIWGFQDLSIALSVVTLLLFTQLWVVPLFTLRRTGYLSRATHLAAYVALQAVVWAQAGYAISTYRLRPPCACMVMCEVARHSMKMHAFTVETGRFAREAPGTERYKRLRVSLLDDPLGLLRQYVYFSFAPTLVYRNVYPRTARTHWGRVLAYAAYFCAGITLTGYIFCQTLPQEPGWRSWSALLHSIMSSMIPGLALFCMAFFGVLHTWMNAFAEILQFADREFYQRWWTARSYASYYRRWNKVVGDWIHAYLYSDFRGVCGYSKLSAMLLSFLISAAVHEYLVAMTLGFVYPVMFILFAGFGVFFMFLNNAYKRNSDGWNWFLWSTLFFGNGVLLTLYSAEFLARKDSVVDQYRIDTSSWVPYSWQIFARHQAGQVP</sequence>